<dbReference type="GO" id="GO:0006935">
    <property type="term" value="P:chemotaxis"/>
    <property type="evidence" value="ECO:0007669"/>
    <property type="project" value="UniProtKB-KW"/>
</dbReference>
<feature type="domain" description="G-protein coupled receptors family 1 profile" evidence="13">
    <location>
        <begin position="172"/>
        <end position="423"/>
    </location>
</feature>
<dbReference type="PANTHER" id="PTHR24225">
    <property type="entry name" value="CHEMOTACTIC RECEPTOR"/>
    <property type="match status" value="1"/>
</dbReference>
<feature type="transmembrane region" description="Helical" evidence="12">
    <location>
        <begin position="14"/>
        <end position="34"/>
    </location>
</feature>
<feature type="transmembrane region" description="Helical" evidence="12">
    <location>
        <begin position="232"/>
        <end position="250"/>
    </location>
</feature>
<dbReference type="FunFam" id="1.20.1070.10:FF:000034">
    <property type="entry name" value="G-protein coupled receptor 1"/>
    <property type="match status" value="1"/>
</dbReference>
<evidence type="ECO:0000256" key="10">
    <source>
        <dbReference type="ARBA" id="ARBA00025736"/>
    </source>
</evidence>
<dbReference type="GO" id="GO:0007204">
    <property type="term" value="P:positive regulation of cytosolic calcium ion concentration"/>
    <property type="evidence" value="ECO:0007669"/>
    <property type="project" value="TreeGrafter"/>
</dbReference>
<dbReference type="PaxDb" id="8022-A0A060WE38"/>
<comment type="subcellular location">
    <subcellularLocation>
        <location evidence="1">Membrane</location>
        <topology evidence="1">Multi-pass membrane protein</topology>
    </subcellularLocation>
</comment>
<feature type="transmembrane region" description="Helical" evidence="12">
    <location>
        <begin position="403"/>
        <end position="426"/>
    </location>
</feature>
<comment type="similarity">
    <text evidence="11">Belongs to the G-protein coupled receptor 1 family.</text>
</comment>
<organism evidence="14 15">
    <name type="scientific">Oncorhynchus mykiss</name>
    <name type="common">Rainbow trout</name>
    <name type="synonym">Salmo gairdneri</name>
    <dbReference type="NCBI Taxonomy" id="8022"/>
    <lineage>
        <taxon>Eukaryota</taxon>
        <taxon>Metazoa</taxon>
        <taxon>Chordata</taxon>
        <taxon>Craniata</taxon>
        <taxon>Vertebrata</taxon>
        <taxon>Euteleostomi</taxon>
        <taxon>Actinopterygii</taxon>
        <taxon>Neopterygii</taxon>
        <taxon>Teleostei</taxon>
        <taxon>Protacanthopterygii</taxon>
        <taxon>Salmoniformes</taxon>
        <taxon>Salmonidae</taxon>
        <taxon>Salmoninae</taxon>
        <taxon>Oncorhynchus</taxon>
    </lineage>
</organism>
<keyword evidence="4 12" id="KW-1133">Transmembrane helix</keyword>
<reference evidence="14" key="2">
    <citation type="submission" date="2014-03" db="EMBL/GenBank/DDBJ databases">
        <authorList>
            <person name="Genoscope - CEA"/>
        </authorList>
    </citation>
    <scope>NUCLEOTIDE SEQUENCE</scope>
</reference>
<keyword evidence="2" id="KW-0145">Chemotaxis</keyword>
<keyword evidence="8 11" id="KW-0675">Receptor</keyword>
<accession>A0A060WE38</accession>
<keyword evidence="3 11" id="KW-0812">Transmembrane</keyword>
<evidence type="ECO:0000313" key="14">
    <source>
        <dbReference type="EMBL" id="CDQ63514.1"/>
    </source>
</evidence>
<dbReference type="PRINTS" id="PR00237">
    <property type="entry name" value="GPCRRHODOPSN"/>
</dbReference>
<evidence type="ECO:0000256" key="8">
    <source>
        <dbReference type="ARBA" id="ARBA00023170"/>
    </source>
</evidence>
<proteinExistence type="inferred from homology"/>
<evidence type="ECO:0000313" key="15">
    <source>
        <dbReference type="Proteomes" id="UP000193380"/>
    </source>
</evidence>
<evidence type="ECO:0000256" key="12">
    <source>
        <dbReference type="SAM" id="Phobius"/>
    </source>
</evidence>
<evidence type="ECO:0000256" key="3">
    <source>
        <dbReference type="ARBA" id="ARBA00022692"/>
    </source>
</evidence>
<name>A0A060WE38_ONCMY</name>
<dbReference type="GO" id="GO:0006954">
    <property type="term" value="P:inflammatory response"/>
    <property type="evidence" value="ECO:0007669"/>
    <property type="project" value="TreeGrafter"/>
</dbReference>
<evidence type="ECO:0000256" key="4">
    <source>
        <dbReference type="ARBA" id="ARBA00022989"/>
    </source>
</evidence>
<dbReference type="InterPro" id="IPR000826">
    <property type="entry name" value="Formyl_rcpt-rel"/>
</dbReference>
<evidence type="ECO:0000256" key="11">
    <source>
        <dbReference type="RuleBase" id="RU000688"/>
    </source>
</evidence>
<sequence>MQTLKVLVDIKREQHSYCVCILAVNWVCLYSYMGVRSVLRCSHDQYYVICVCISPCIFGNALTFLQFLIIRRSGHDWVRCLWTEIVLKKNSSYFFWLCAESSTRGRRYINLKSKSSPSMDDLGSIFTDEELRLLNFTEWEFVELEDLGPVLGPRHLSALVFYSLVFLLGVPGNALVVWVTGFRMPRSVTSLWFLNLALADLLCCLSLPLLMVPLAMDQHWPFGPVACKLLKGLIYLVMYCSVLLLVLISLDRWLLVSLPVWCQNWRRPRKAAWVCVGLWLLALLGSIPQFVYVKEVQLSTSKSECLGSHTIVSGWTITTVRFLLGFVMPFITIVACHWVVYSRAGRGSGVGSGRVSEVRSRRTLRVIFAVLLSFFLCWVPLHILDFLILLTPRHSSHSANIQLAHTLALCLAYCNSCLNPLIYVCLGRGFKQSINRSLRSMLNFATEEPLPRKSMSKSTSERTLEMNIM</sequence>
<dbReference type="Gene3D" id="1.20.1070.10">
    <property type="entry name" value="Rhodopsin 7-helix transmembrane proteins"/>
    <property type="match status" value="1"/>
</dbReference>
<evidence type="ECO:0000256" key="7">
    <source>
        <dbReference type="ARBA" id="ARBA00023157"/>
    </source>
</evidence>
<dbReference type="AlphaFoldDB" id="A0A060WE38"/>
<dbReference type="GO" id="GO:0005886">
    <property type="term" value="C:plasma membrane"/>
    <property type="evidence" value="ECO:0007669"/>
    <property type="project" value="TreeGrafter"/>
</dbReference>
<gene>
    <name evidence="14" type="ORF">GSONMT00069311001</name>
</gene>
<dbReference type="GO" id="GO:0004878">
    <property type="term" value="F:complement component C5a receptor activity"/>
    <property type="evidence" value="ECO:0007669"/>
    <property type="project" value="TreeGrafter"/>
</dbReference>
<evidence type="ECO:0000256" key="6">
    <source>
        <dbReference type="ARBA" id="ARBA00023136"/>
    </source>
</evidence>
<dbReference type="PRINTS" id="PR00526">
    <property type="entry name" value="FMETLEUPHER"/>
</dbReference>
<dbReference type="InterPro" id="IPR000276">
    <property type="entry name" value="GPCR_Rhodpsn"/>
</dbReference>
<dbReference type="PANTHER" id="PTHR24225:SF56">
    <property type="entry name" value="C5A ANAPHYLATOXIN CHEMOTACTIC RECEPTOR 1"/>
    <property type="match status" value="1"/>
</dbReference>
<feature type="transmembrane region" description="Helical" evidence="12">
    <location>
        <begin position="159"/>
        <end position="179"/>
    </location>
</feature>
<comment type="similarity">
    <text evidence="10">Belongs to the chemokine-like receptor (CMKLR) family.</text>
</comment>
<feature type="transmembrane region" description="Helical" evidence="12">
    <location>
        <begin position="362"/>
        <end position="383"/>
    </location>
</feature>
<dbReference type="PROSITE" id="PS50262">
    <property type="entry name" value="G_PROTEIN_RECEP_F1_2"/>
    <property type="match status" value="1"/>
</dbReference>
<dbReference type="InterPro" id="IPR017452">
    <property type="entry name" value="GPCR_Rhodpsn_7TM"/>
</dbReference>
<dbReference type="PROSITE" id="PS00237">
    <property type="entry name" value="G_PROTEIN_RECEP_F1_1"/>
    <property type="match status" value="1"/>
</dbReference>
<keyword evidence="5 11" id="KW-0297">G-protein coupled receptor</keyword>
<protein>
    <recommendedName>
        <fullName evidence="13">G-protein coupled receptors family 1 profile domain-containing protein</fullName>
    </recommendedName>
</protein>
<dbReference type="GO" id="GO:0004930">
    <property type="term" value="F:G protein-coupled receptor activity"/>
    <property type="evidence" value="ECO:0007669"/>
    <property type="project" value="UniProtKB-KW"/>
</dbReference>
<keyword evidence="6 12" id="KW-0472">Membrane</keyword>
<evidence type="ECO:0000256" key="9">
    <source>
        <dbReference type="ARBA" id="ARBA00023224"/>
    </source>
</evidence>
<feature type="transmembrane region" description="Helical" evidence="12">
    <location>
        <begin position="322"/>
        <end position="341"/>
    </location>
</feature>
<evidence type="ECO:0000256" key="5">
    <source>
        <dbReference type="ARBA" id="ARBA00023040"/>
    </source>
</evidence>
<dbReference type="GO" id="GO:0007200">
    <property type="term" value="P:phospholipase C-activating G protein-coupled receptor signaling pathway"/>
    <property type="evidence" value="ECO:0007669"/>
    <property type="project" value="TreeGrafter"/>
</dbReference>
<dbReference type="Pfam" id="PF00001">
    <property type="entry name" value="7tm_1"/>
    <property type="match status" value="1"/>
</dbReference>
<feature type="transmembrane region" description="Helical" evidence="12">
    <location>
        <begin position="191"/>
        <end position="212"/>
    </location>
</feature>
<feature type="transmembrane region" description="Helical" evidence="12">
    <location>
        <begin position="46"/>
        <end position="69"/>
    </location>
</feature>
<evidence type="ECO:0000256" key="2">
    <source>
        <dbReference type="ARBA" id="ARBA00022500"/>
    </source>
</evidence>
<evidence type="ECO:0000259" key="13">
    <source>
        <dbReference type="PROSITE" id="PS50262"/>
    </source>
</evidence>
<dbReference type="Proteomes" id="UP000193380">
    <property type="component" value="Unassembled WGS sequence"/>
</dbReference>
<keyword evidence="7" id="KW-1015">Disulfide bond</keyword>
<reference evidence="14" key="1">
    <citation type="journal article" date="2014" name="Nat. Commun.">
        <title>The rainbow trout genome provides novel insights into evolution after whole-genome duplication in vertebrates.</title>
        <authorList>
            <person name="Berthelot C."/>
            <person name="Brunet F."/>
            <person name="Chalopin D."/>
            <person name="Juanchich A."/>
            <person name="Bernard M."/>
            <person name="Noel B."/>
            <person name="Bento P."/>
            <person name="Da Silva C."/>
            <person name="Labadie K."/>
            <person name="Alberti A."/>
            <person name="Aury J.M."/>
            <person name="Louis A."/>
            <person name="Dehais P."/>
            <person name="Bardou P."/>
            <person name="Montfort J."/>
            <person name="Klopp C."/>
            <person name="Cabau C."/>
            <person name="Gaspin C."/>
            <person name="Thorgaard G.H."/>
            <person name="Boussaha M."/>
            <person name="Quillet E."/>
            <person name="Guyomard R."/>
            <person name="Galiana D."/>
            <person name="Bobe J."/>
            <person name="Volff J.N."/>
            <person name="Genet C."/>
            <person name="Wincker P."/>
            <person name="Jaillon O."/>
            <person name="Roest Crollius H."/>
            <person name="Guiguen Y."/>
        </authorList>
    </citation>
    <scope>NUCLEOTIDE SEQUENCE [LARGE SCALE GENOMIC DNA]</scope>
</reference>
<dbReference type="STRING" id="8022.A0A060WE38"/>
<dbReference type="EMBL" id="FR904443">
    <property type="protein sequence ID" value="CDQ63514.1"/>
    <property type="molecule type" value="Genomic_DNA"/>
</dbReference>
<dbReference type="SUPFAM" id="SSF81321">
    <property type="entry name" value="Family A G protein-coupled receptor-like"/>
    <property type="match status" value="1"/>
</dbReference>
<feature type="transmembrane region" description="Helical" evidence="12">
    <location>
        <begin position="271"/>
        <end position="292"/>
    </location>
</feature>
<keyword evidence="9 11" id="KW-0807">Transducer</keyword>
<evidence type="ECO:0000256" key="1">
    <source>
        <dbReference type="ARBA" id="ARBA00004141"/>
    </source>
</evidence>